<evidence type="ECO:0000259" key="2">
    <source>
        <dbReference type="PROSITE" id="PS51192"/>
    </source>
</evidence>
<dbReference type="Gene3D" id="3.40.50.300">
    <property type="entry name" value="P-loop containing nucleotide triphosphate hydrolases"/>
    <property type="match status" value="1"/>
</dbReference>
<dbReference type="PROSITE" id="PS51192">
    <property type="entry name" value="HELICASE_ATP_BIND_1"/>
    <property type="match status" value="1"/>
</dbReference>
<dbReference type="EMBL" id="SGXE01000004">
    <property type="protein sequence ID" value="RZS92259.1"/>
    <property type="molecule type" value="Genomic_DNA"/>
</dbReference>
<keyword evidence="4" id="KW-0418">Kinase</keyword>
<dbReference type="Pfam" id="PF00176">
    <property type="entry name" value="SNF2-rel_dom"/>
    <property type="match status" value="1"/>
</dbReference>
<dbReference type="InterPro" id="IPR014001">
    <property type="entry name" value="Helicase_ATP-bd"/>
</dbReference>
<evidence type="ECO:0000313" key="5">
    <source>
        <dbReference type="Proteomes" id="UP000292262"/>
    </source>
</evidence>
<dbReference type="OrthoDB" id="9760715at2"/>
<dbReference type="GO" id="GO:0016787">
    <property type="term" value="F:hydrolase activity"/>
    <property type="evidence" value="ECO:0007669"/>
    <property type="project" value="UniProtKB-KW"/>
</dbReference>
<dbReference type="InterPro" id="IPR001650">
    <property type="entry name" value="Helicase_C-like"/>
</dbReference>
<dbReference type="SUPFAM" id="SSF52540">
    <property type="entry name" value="P-loop containing nucleoside triphosphate hydrolases"/>
    <property type="match status" value="2"/>
</dbReference>
<keyword evidence="4" id="KW-0723">Serine/threonine-protein kinase</keyword>
<evidence type="ECO:0000313" key="4">
    <source>
        <dbReference type="EMBL" id="RZS92259.1"/>
    </source>
</evidence>
<keyword evidence="5" id="KW-1185">Reference proteome</keyword>
<protein>
    <submittedName>
        <fullName evidence="4">Non-specific serine/threonine protein kinase</fullName>
    </submittedName>
</protein>
<dbReference type="InterPro" id="IPR000330">
    <property type="entry name" value="SNF2_N"/>
</dbReference>
<proteinExistence type="predicted"/>
<feature type="domain" description="Helicase ATP-binding" evidence="2">
    <location>
        <begin position="500"/>
        <end position="681"/>
    </location>
</feature>
<dbReference type="SMART" id="SM00487">
    <property type="entry name" value="DEXDc"/>
    <property type="match status" value="1"/>
</dbReference>
<evidence type="ECO:0000259" key="3">
    <source>
        <dbReference type="PROSITE" id="PS51194"/>
    </source>
</evidence>
<feature type="domain" description="Helicase C-terminal" evidence="3">
    <location>
        <begin position="803"/>
        <end position="960"/>
    </location>
</feature>
<dbReference type="AlphaFoldDB" id="A0A4V2F5B7"/>
<organism evidence="4 5">
    <name type="scientific">Aquimarina brevivitae</name>
    <dbReference type="NCBI Taxonomy" id="323412"/>
    <lineage>
        <taxon>Bacteria</taxon>
        <taxon>Pseudomonadati</taxon>
        <taxon>Bacteroidota</taxon>
        <taxon>Flavobacteriia</taxon>
        <taxon>Flavobacteriales</taxon>
        <taxon>Flavobacteriaceae</taxon>
        <taxon>Aquimarina</taxon>
    </lineage>
</organism>
<sequence>MEHFCICYNIVDHNFQHIPPLPEAYIASTKDGTLNYIEKNTTQATLSSYQIPVEQTDHQHLLNLCNELKPAALEQRFQPKKRRKTIPLTELEKDRKVNEVLLNFVHRKLNTFYQLLYKNQYPTTYEAKRKEHLENFRLQIAHQPIDPKLQFTKTDEGIEYAFQLNYEENILSPHKHSIQILVNEPSWIIIDQTLAQLKDLNANKLKPFRNKEKIIIEQKHIKTYMEKVIVPIIKNIEVEAKGFDIIYKENIVSYGVEFVQDFIKDSYVIQLNYDYENYTFNHNSNKKTASEVSYEDDQIEIIQTRRNTENEQIIADQLIKLGLTENQSLLFELKNQKDDYAILDWVKKHKTELVAAGFTIHPPQHLDKSILLQDHSIEITNQQKNDWFDIKGIVTIGNQQIPFTKFITYIRNNDHHFPIDDTSIFIIPQEWMNRYKKLADFGTVENEEIKVNKNNYTILKDIVPAESIPVEDLETVDYQPSKDLKATLRPYQFEGVQWLVNHYHNGLGACLADDMGLGKTLQTIAALLYAKEQLQPNEEEVERIQFDLFSSPLEKKTFLKALIVLPSSLVFNWAQEILKFAPQLNIVKYIGAERKNITPYLETYDIVLTTYTTLTKDIEAFKKASFHYLIIDESQQIKNKNSKVFQAINTVPVTHKISLSGTPIENSLADLWSQMQFINPGILGSFSFFKDHFMVPIEKHKDEAKIEELKSLIDPFILRRTKEQVAKDLPELSEQVWYTEMQPKQEKLYEAEKSAARNLLLGLDSGPVNKINVINTLTKLRQIANHPVLVNPKTDTVSGKFEDVTQYLKTLVRADKKVLVFSSFVSHLKLYEQWCNENNINYNTLTGQTATQDREQLVNSFQEDESISLFFISLKAGGVGINLTKASYVVLLDPWWNPFIEKQAIARSHRIGQHNQVMVTRFIAKNTIEEKILQLQERKKALSDEIIDVNSIPEYIEEELAEFLK</sequence>
<dbReference type="RefSeq" id="WP_130287422.1">
    <property type="nucleotide sequence ID" value="NZ_SGXE01000004.1"/>
</dbReference>
<dbReference type="GO" id="GO:0004674">
    <property type="term" value="F:protein serine/threonine kinase activity"/>
    <property type="evidence" value="ECO:0007669"/>
    <property type="project" value="UniProtKB-KW"/>
</dbReference>
<dbReference type="InterPro" id="IPR049730">
    <property type="entry name" value="SNF2/RAD54-like_C"/>
</dbReference>
<gene>
    <name evidence="4" type="ORF">EV197_2895</name>
</gene>
<dbReference type="InterPro" id="IPR038718">
    <property type="entry name" value="SNF2-like_sf"/>
</dbReference>
<dbReference type="PANTHER" id="PTHR10799">
    <property type="entry name" value="SNF2/RAD54 HELICASE FAMILY"/>
    <property type="match status" value="1"/>
</dbReference>
<comment type="caution">
    <text evidence="4">The sequence shown here is derived from an EMBL/GenBank/DDBJ whole genome shotgun (WGS) entry which is preliminary data.</text>
</comment>
<accession>A0A4V2F5B7</accession>
<dbReference type="CDD" id="cd18793">
    <property type="entry name" value="SF2_C_SNF"/>
    <property type="match status" value="1"/>
</dbReference>
<evidence type="ECO:0000256" key="1">
    <source>
        <dbReference type="ARBA" id="ARBA00022801"/>
    </source>
</evidence>
<dbReference type="Gene3D" id="3.40.50.10810">
    <property type="entry name" value="Tandem AAA-ATPase domain"/>
    <property type="match status" value="1"/>
</dbReference>
<keyword evidence="4" id="KW-0808">Transferase</keyword>
<dbReference type="Pfam" id="PF00271">
    <property type="entry name" value="Helicase_C"/>
    <property type="match status" value="1"/>
</dbReference>
<keyword evidence="1" id="KW-0378">Hydrolase</keyword>
<dbReference type="GO" id="GO:0005524">
    <property type="term" value="F:ATP binding"/>
    <property type="evidence" value="ECO:0007669"/>
    <property type="project" value="InterPro"/>
</dbReference>
<dbReference type="SMART" id="SM00490">
    <property type="entry name" value="HELICc"/>
    <property type="match status" value="1"/>
</dbReference>
<dbReference type="PROSITE" id="PS51194">
    <property type="entry name" value="HELICASE_CTER"/>
    <property type="match status" value="1"/>
</dbReference>
<dbReference type="InterPro" id="IPR027417">
    <property type="entry name" value="P-loop_NTPase"/>
</dbReference>
<dbReference type="Proteomes" id="UP000292262">
    <property type="component" value="Unassembled WGS sequence"/>
</dbReference>
<reference evidence="4 5" key="1">
    <citation type="submission" date="2019-02" db="EMBL/GenBank/DDBJ databases">
        <title>Genomic Encyclopedia of Type Strains, Phase IV (KMG-IV): sequencing the most valuable type-strain genomes for metagenomic binning, comparative biology and taxonomic classification.</title>
        <authorList>
            <person name="Goeker M."/>
        </authorList>
    </citation>
    <scope>NUCLEOTIDE SEQUENCE [LARGE SCALE GENOMIC DNA]</scope>
    <source>
        <strain evidence="4 5">DSM 17196</strain>
    </source>
</reference>
<name>A0A4V2F5B7_9FLAO</name>